<dbReference type="SUPFAM" id="SSF52317">
    <property type="entry name" value="Class I glutamine amidotransferase-like"/>
    <property type="match status" value="1"/>
</dbReference>
<dbReference type="NCBIfam" id="NF038128">
    <property type="entry name" value="choice_anch_J"/>
    <property type="match status" value="1"/>
</dbReference>
<feature type="domain" description="Bacterial repeat" evidence="3">
    <location>
        <begin position="663"/>
        <end position="731"/>
    </location>
</feature>
<dbReference type="EMBL" id="CP041345">
    <property type="protein sequence ID" value="QKG80701.1"/>
    <property type="molecule type" value="Genomic_DNA"/>
</dbReference>
<keyword evidence="5" id="KW-1185">Reference proteome</keyword>
<dbReference type="Gene3D" id="3.40.50.880">
    <property type="match status" value="1"/>
</dbReference>
<sequence>MVKRFLLVLTTLVVVVSAQAQKKILFDNTKSETASNADWIIDDDEPIPSPAQSGITQSTTETYWQGALSSWGVEMVKRGFYVETLPASGSITYGNSSNSQDLSKYDVFVVCEPNNPFSAAEKQAIIDFVQNGGGLFIVADHAVADRDGDGWDALEVWNDFFSTYNNPFGFTLDPGSNISIDPATNVANLPDNPILHGPAGDVDGLAFYNGGTFTIDKSANSTAIGLVYNDGYSNSGTTGVMAVCATYGSGRVVAVGDSSVPEDETAHDNSNTYPGWSQPFNAGNATGDNGVFVTNATIWLTESTSSPMLSSSESALSGFSYTPGNGPSAQQSFSISGENLDGSKVTITAPASYEVSADNINYAASIEVSYTAPTLPSKNIFVRLKAGLAEGVYNETLAITDNGSASDLSISLNGEVSSTVTILTEDFASCLPASWQVFSVTSNKDWTCNSQGYIEINGYNGDVASDDWLISPALDLGGYSNITLTFDSWTKYSDTNIPNPEVKVFYSTDYPGSGNPENYTWTELSYNYPAENSQVWTSSGDIDLSDASAQNAYIAFQYLSSGTTSGSAAYWSVDNVAITAKVQSTSYTISATVTPSGSGSVSGTGTYNYGSTCTLTASSNTGYDFNGWYEGESLVSTNPTLSFTVTGNRLLEARFSLKSFEISATVNPANGGTVSGTGTYTFNSTCTLTAVPESGFEFTAWLENGNQVSTNPTLTFTVTECRSFEAQFSTINSDSFDELNSVRVYPNPFRDIFMVDFAGNDFSSIEVIDVIGNVVYSKSNLSQTVSIDLSSYTKGIYFARITKGRHSKIVKLIKQ</sequence>
<dbReference type="InterPro" id="IPR044060">
    <property type="entry name" value="Bacterial_rp_domain"/>
</dbReference>
<evidence type="ECO:0000313" key="5">
    <source>
        <dbReference type="Proteomes" id="UP000500961"/>
    </source>
</evidence>
<dbReference type="Proteomes" id="UP000500961">
    <property type="component" value="Chromosome"/>
</dbReference>
<protein>
    <submittedName>
        <fullName evidence="4">T9SS type A sorting domain-containing protein</fullName>
    </submittedName>
</protein>
<evidence type="ECO:0000313" key="4">
    <source>
        <dbReference type="EMBL" id="QKG80701.1"/>
    </source>
</evidence>
<name>A0A7D4BST5_9BACT</name>
<dbReference type="InterPro" id="IPR029062">
    <property type="entry name" value="Class_I_gatase-like"/>
</dbReference>
<organism evidence="4 5">
    <name type="scientific">Tenuifilum thalassicum</name>
    <dbReference type="NCBI Taxonomy" id="2590900"/>
    <lineage>
        <taxon>Bacteria</taxon>
        <taxon>Pseudomonadati</taxon>
        <taxon>Bacteroidota</taxon>
        <taxon>Bacteroidia</taxon>
        <taxon>Bacteroidales</taxon>
        <taxon>Tenuifilaceae</taxon>
        <taxon>Tenuifilum</taxon>
    </lineage>
</organism>
<dbReference type="RefSeq" id="WP_173075708.1">
    <property type="nucleotide sequence ID" value="NZ_CP041345.1"/>
</dbReference>
<reference evidence="4 5" key="1">
    <citation type="submission" date="2019-07" db="EMBL/GenBank/DDBJ databases">
        <title>Thalassofilum flectens gen. nov., sp. nov., a novel moderate thermophilic anaerobe from a shallow sea hot spring in Kunashir Island (Russia), representing a new family in the order Bacteroidales, and proposal of Thalassofilacea fam. nov.</title>
        <authorList>
            <person name="Kochetkova T.V."/>
            <person name="Podosokorskaya O.A."/>
            <person name="Novikov A."/>
            <person name="Elcheninov A.G."/>
            <person name="Toshchakov S.V."/>
            <person name="Kublanov I.V."/>
        </authorList>
    </citation>
    <scope>NUCLEOTIDE SEQUENCE [LARGE SCALE GENOMIC DNA]</scope>
    <source>
        <strain evidence="4 5">38-H</strain>
    </source>
</reference>
<accession>A0A7D4BST5</accession>
<gene>
    <name evidence="4" type="ORF">FHG85_10635</name>
</gene>
<dbReference type="AlphaFoldDB" id="A0A7D4BST5"/>
<dbReference type="Pfam" id="PF18962">
    <property type="entry name" value="Por_Secre_tail"/>
    <property type="match status" value="1"/>
</dbReference>
<dbReference type="CDD" id="cd03143">
    <property type="entry name" value="A4_beta-galactosidase_middle_domain"/>
    <property type="match status" value="1"/>
</dbReference>
<feature type="domain" description="Secretion system C-terminal sorting" evidence="2">
    <location>
        <begin position="744"/>
        <end position="813"/>
    </location>
</feature>
<evidence type="ECO:0000259" key="2">
    <source>
        <dbReference type="Pfam" id="PF18962"/>
    </source>
</evidence>
<evidence type="ECO:0000256" key="1">
    <source>
        <dbReference type="SAM" id="SignalP"/>
    </source>
</evidence>
<dbReference type="Gene3D" id="2.60.120.200">
    <property type="match status" value="1"/>
</dbReference>
<evidence type="ECO:0000259" key="3">
    <source>
        <dbReference type="Pfam" id="PF18998"/>
    </source>
</evidence>
<feature type="chain" id="PRO_5029679618" evidence="1">
    <location>
        <begin position="21"/>
        <end position="815"/>
    </location>
</feature>
<dbReference type="KEGG" id="ttz:FHG85_10635"/>
<proteinExistence type="predicted"/>
<feature type="signal peptide" evidence="1">
    <location>
        <begin position="1"/>
        <end position="20"/>
    </location>
</feature>
<dbReference type="NCBIfam" id="TIGR04183">
    <property type="entry name" value="Por_Secre_tail"/>
    <property type="match status" value="1"/>
</dbReference>
<dbReference type="NCBIfam" id="TIGR02543">
    <property type="entry name" value="List_Bact_rpt"/>
    <property type="match status" value="1"/>
</dbReference>
<dbReference type="InterPro" id="IPR026444">
    <property type="entry name" value="Secre_tail"/>
</dbReference>
<feature type="domain" description="Bacterial repeat" evidence="3">
    <location>
        <begin position="590"/>
        <end position="658"/>
    </location>
</feature>
<keyword evidence="1" id="KW-0732">Signal</keyword>
<dbReference type="InterPro" id="IPR013378">
    <property type="entry name" value="InlB-like_B-rpt"/>
</dbReference>
<dbReference type="Pfam" id="PF18998">
    <property type="entry name" value="Flg_new_2"/>
    <property type="match status" value="2"/>
</dbReference>